<comment type="similarity">
    <text evidence="1">Belongs to the class-I fumarase family.</text>
</comment>
<evidence type="ECO:0000313" key="6">
    <source>
        <dbReference type="EMBL" id="TYL11809.1"/>
    </source>
</evidence>
<dbReference type="EMBL" id="CP017019">
    <property type="protein sequence ID" value="AOQ25256.1"/>
    <property type="molecule type" value="Genomic_DNA"/>
</dbReference>
<sequence length="230" mass="24786">MEVSHPSTQPAPGSSLKRLVGPAGDNRRTGDSPIRHLHTPLSVDDVESLRAGDRVLISGVIYAARDSAHKRLVELLDRGEELPVDLKGQVIYYVGPTPARPGRVTGAAGPTTSGRMDPYTPRLIAATGLKGMIGKGFRSPEVKKALVDHKAVYFAAVGGAGALIARCIKRAEVIAYPDLGAEALRLLEVENFPATVINDCYGGDLYEEAVRRFALHPDMERSYKASEKFL</sequence>
<proteinExistence type="inferred from homology"/>
<dbReference type="AlphaFoldDB" id="A0AAC9HK51"/>
<gene>
    <name evidence="5" type="primary">fumB</name>
    <name evidence="5" type="ORF">Maut_02840</name>
    <name evidence="6" type="ORF">MTAT_22470</name>
</gene>
<keyword evidence="2 5" id="KW-0456">Lyase</keyword>
<dbReference type="SUPFAM" id="SSF117457">
    <property type="entry name" value="FumA C-terminal domain-like"/>
    <property type="match status" value="1"/>
</dbReference>
<reference evidence="5 7" key="1">
    <citation type="submission" date="2016-08" db="EMBL/GenBank/DDBJ databases">
        <title>Moorella thermoacetica DSM 103132.</title>
        <authorList>
            <person name="Jendresen C.B."/>
            <person name="Redl S.M."/>
            <person name="Jensen T.O."/>
            <person name="Nielsen A.T."/>
        </authorList>
    </citation>
    <scope>NUCLEOTIDE SEQUENCE [LARGE SCALE GENOMIC DNA]</scope>
    <source>
        <strain evidence="5 7">DSM 103132</strain>
    </source>
</reference>
<feature type="compositionally biased region" description="Basic and acidic residues" evidence="3">
    <location>
        <begin position="25"/>
        <end position="34"/>
    </location>
</feature>
<evidence type="ECO:0000256" key="3">
    <source>
        <dbReference type="SAM" id="MobiDB-lite"/>
    </source>
</evidence>
<evidence type="ECO:0000256" key="2">
    <source>
        <dbReference type="ARBA" id="ARBA00023239"/>
    </source>
</evidence>
<reference evidence="6 8" key="2">
    <citation type="submission" date="2019-05" db="EMBL/GenBank/DDBJ databases">
        <title>Genome sequence of Moorella thermoacetica ATCC 33924.</title>
        <authorList>
            <person name="Poehlein A."/>
            <person name="Bengelsdorf F.R."/>
            <person name="Duerre P."/>
            <person name="Daniel R."/>
        </authorList>
    </citation>
    <scope>NUCLEOTIDE SEQUENCE [LARGE SCALE GENOMIC DNA]</scope>
    <source>
        <strain evidence="6 8">ATCC 33924</strain>
    </source>
</reference>
<feature type="compositionally biased region" description="Polar residues" evidence="3">
    <location>
        <begin position="1"/>
        <end position="12"/>
    </location>
</feature>
<dbReference type="Proteomes" id="UP000322283">
    <property type="component" value="Unassembled WGS sequence"/>
</dbReference>
<dbReference type="PANTHER" id="PTHR43351:SF2">
    <property type="entry name" value="L(+)-TARTRATE DEHYDRATASE SUBUNIT BETA-RELATED"/>
    <property type="match status" value="1"/>
</dbReference>
<dbReference type="EMBL" id="VCDX01000008">
    <property type="protein sequence ID" value="TYL11809.1"/>
    <property type="molecule type" value="Genomic_DNA"/>
</dbReference>
<keyword evidence="8" id="KW-1185">Reference proteome</keyword>
<dbReference type="PANTHER" id="PTHR43351">
    <property type="entry name" value="L(+)-TARTRATE DEHYDRATASE SUBUNIT BETA"/>
    <property type="match status" value="1"/>
</dbReference>
<name>A0AAC9HK51_NEOTH</name>
<feature type="domain" description="Fe-S hydro-lyase tartrate dehydratase beta-type catalytic" evidence="4">
    <location>
        <begin position="37"/>
        <end position="208"/>
    </location>
</feature>
<evidence type="ECO:0000259" key="4">
    <source>
        <dbReference type="Pfam" id="PF05683"/>
    </source>
</evidence>
<organism evidence="5 7">
    <name type="scientific">Neomoorella thermoacetica</name>
    <name type="common">Clostridium thermoaceticum</name>
    <dbReference type="NCBI Taxonomy" id="1525"/>
    <lineage>
        <taxon>Bacteria</taxon>
        <taxon>Bacillati</taxon>
        <taxon>Bacillota</taxon>
        <taxon>Clostridia</taxon>
        <taxon>Neomoorellales</taxon>
        <taxon>Neomoorellaceae</taxon>
        <taxon>Neomoorella</taxon>
    </lineage>
</organism>
<dbReference type="RefSeq" id="WP_081328632.1">
    <property type="nucleotide sequence ID" value="NZ_CP017019.1"/>
</dbReference>
<dbReference type="NCBIfam" id="TIGR00723">
    <property type="entry name" value="ttdB_fumA_fumB"/>
    <property type="match status" value="1"/>
</dbReference>
<evidence type="ECO:0000313" key="8">
    <source>
        <dbReference type="Proteomes" id="UP000322283"/>
    </source>
</evidence>
<dbReference type="Proteomes" id="UP000094598">
    <property type="component" value="Chromosome"/>
</dbReference>
<evidence type="ECO:0000313" key="7">
    <source>
        <dbReference type="Proteomes" id="UP000094598"/>
    </source>
</evidence>
<dbReference type="GO" id="GO:0004333">
    <property type="term" value="F:fumarate hydratase activity"/>
    <property type="evidence" value="ECO:0007669"/>
    <property type="project" value="UniProtKB-EC"/>
</dbReference>
<dbReference type="NCBIfam" id="NF005310">
    <property type="entry name" value="PRK06842.1"/>
    <property type="match status" value="1"/>
</dbReference>
<dbReference type="Pfam" id="PF05683">
    <property type="entry name" value="Fumerase_C"/>
    <property type="match status" value="1"/>
</dbReference>
<protein>
    <submittedName>
        <fullName evidence="5">Fumarate hydratase class I, anaerobic</fullName>
        <ecNumber evidence="5">4.2.1.2</ecNumber>
    </submittedName>
</protein>
<evidence type="ECO:0000313" key="5">
    <source>
        <dbReference type="EMBL" id="AOQ25256.1"/>
    </source>
</evidence>
<accession>A0AAC9HK51</accession>
<dbReference type="EC" id="4.2.1.2" evidence="5"/>
<dbReference type="InterPro" id="IPR036660">
    <property type="entry name" value="Fe-S_hydroAse_TtdB_cat_sf"/>
</dbReference>
<evidence type="ECO:0000256" key="1">
    <source>
        <dbReference type="ARBA" id="ARBA00008876"/>
    </source>
</evidence>
<feature type="region of interest" description="Disordered" evidence="3">
    <location>
        <begin position="1"/>
        <end position="39"/>
    </location>
</feature>
<dbReference type="Gene3D" id="3.20.130.10">
    <property type="entry name" value="Fe-S hydro-lyase, tartrate dehydratase beta-type, catalytic domain"/>
    <property type="match status" value="1"/>
</dbReference>
<dbReference type="InterPro" id="IPR004647">
    <property type="entry name" value="Fe-S_hydro-lyase_TtdB-typ_cat"/>
</dbReference>